<dbReference type="CDD" id="cd03786">
    <property type="entry name" value="GTB_UDP-GlcNAc_2-Epimerase"/>
    <property type="match status" value="1"/>
</dbReference>
<dbReference type="Gene3D" id="3.40.50.2000">
    <property type="entry name" value="Glycogen Phosphorylase B"/>
    <property type="match status" value="2"/>
</dbReference>
<organism evidence="3 4">
    <name type="scientific">Mesobacillus foraminis</name>
    <dbReference type="NCBI Taxonomy" id="279826"/>
    <lineage>
        <taxon>Bacteria</taxon>
        <taxon>Bacillati</taxon>
        <taxon>Bacillota</taxon>
        <taxon>Bacilli</taxon>
        <taxon>Bacillales</taxon>
        <taxon>Bacillaceae</taxon>
        <taxon>Mesobacillus</taxon>
    </lineage>
</organism>
<gene>
    <name evidence="3" type="ORF">EV146_101164</name>
</gene>
<dbReference type="Proteomes" id="UP000295689">
    <property type="component" value="Unassembled WGS sequence"/>
</dbReference>
<feature type="domain" description="UDP-N-acetylglucosamine 2-epimerase" evidence="2">
    <location>
        <begin position="23"/>
        <end position="353"/>
    </location>
</feature>
<evidence type="ECO:0000313" key="3">
    <source>
        <dbReference type="EMBL" id="TCN27836.1"/>
    </source>
</evidence>
<sequence>MKVLTVIGARPQFIKACMLSKAFESLPAVKEVMVHTGQHYDDNMSKVFFEQLKLPKPDYYLGVGSDTHGIQTAKMLTELERVMLVEKPDIVLVYGDTNSTLAGALAAAKLHIPVAHVEAGLRSFNKKMPEEINRILTDHLSEWLFCPSRTALENLKREGIEKGVFETGDIMYDAIQFYKPYALQYSTIIPDLNLASKNYYLATVHRAENTDDPEKLRALLEAFHQMKHPVVFPMHPRTKHKIQQWKLNDLLLSENIKLVEPLNYFDMITVESQAKVILTDSGGVQKEAYMLGVPCITLREETEWVETVAAGWNQITGADADRIMEAEKNSKLPSDRPELFGDGSTSKQIMKILTETN</sequence>
<evidence type="ECO:0000259" key="2">
    <source>
        <dbReference type="Pfam" id="PF02350"/>
    </source>
</evidence>
<proteinExistence type="inferred from homology"/>
<dbReference type="PANTHER" id="PTHR43174">
    <property type="entry name" value="UDP-N-ACETYLGLUCOSAMINE 2-EPIMERASE"/>
    <property type="match status" value="1"/>
</dbReference>
<dbReference type="InterPro" id="IPR029767">
    <property type="entry name" value="WecB-like"/>
</dbReference>
<comment type="similarity">
    <text evidence="1">Belongs to the UDP-N-acetylglucosamine 2-epimerase family.</text>
</comment>
<reference evidence="3 4" key="1">
    <citation type="journal article" date="2015" name="Stand. Genomic Sci.">
        <title>Genomic Encyclopedia of Bacterial and Archaeal Type Strains, Phase III: the genomes of soil and plant-associated and newly described type strains.</title>
        <authorList>
            <person name="Whitman W.B."/>
            <person name="Woyke T."/>
            <person name="Klenk H.P."/>
            <person name="Zhou Y."/>
            <person name="Lilburn T.G."/>
            <person name="Beck B.J."/>
            <person name="De Vos P."/>
            <person name="Vandamme P."/>
            <person name="Eisen J.A."/>
            <person name="Garrity G."/>
            <person name="Hugenholtz P."/>
            <person name="Kyrpides N.C."/>
        </authorList>
    </citation>
    <scope>NUCLEOTIDE SEQUENCE [LARGE SCALE GENOMIC DNA]</scope>
    <source>
        <strain evidence="3 4">CV53</strain>
    </source>
</reference>
<name>A0A4R2BL95_9BACI</name>
<evidence type="ECO:0000313" key="4">
    <source>
        <dbReference type="Proteomes" id="UP000295689"/>
    </source>
</evidence>
<keyword evidence="4" id="KW-1185">Reference proteome</keyword>
<evidence type="ECO:0000256" key="1">
    <source>
        <dbReference type="RuleBase" id="RU003513"/>
    </source>
</evidence>
<comment type="caution">
    <text evidence="3">The sequence shown here is derived from an EMBL/GenBank/DDBJ whole genome shotgun (WGS) entry which is preliminary data.</text>
</comment>
<dbReference type="SUPFAM" id="SSF53756">
    <property type="entry name" value="UDP-Glycosyltransferase/glycogen phosphorylase"/>
    <property type="match status" value="1"/>
</dbReference>
<dbReference type="GO" id="GO:0016853">
    <property type="term" value="F:isomerase activity"/>
    <property type="evidence" value="ECO:0007669"/>
    <property type="project" value="UniProtKB-KW"/>
</dbReference>
<dbReference type="Pfam" id="PF02350">
    <property type="entry name" value="Epimerase_2"/>
    <property type="match status" value="1"/>
</dbReference>
<dbReference type="InterPro" id="IPR003331">
    <property type="entry name" value="UDP_GlcNAc_Epimerase_2_dom"/>
</dbReference>
<dbReference type="EMBL" id="SLVV01000001">
    <property type="protein sequence ID" value="TCN27836.1"/>
    <property type="molecule type" value="Genomic_DNA"/>
</dbReference>
<accession>A0A4R2BL95</accession>
<dbReference type="AlphaFoldDB" id="A0A4R2BL95"/>
<dbReference type="RefSeq" id="WP_132000836.1">
    <property type="nucleotide sequence ID" value="NZ_JABUHM010000006.1"/>
</dbReference>
<dbReference type="NCBIfam" id="TIGR00236">
    <property type="entry name" value="wecB"/>
    <property type="match status" value="1"/>
</dbReference>
<protein>
    <submittedName>
        <fullName evidence="3">UDP-GlcNAc3NAcA epimerase</fullName>
    </submittedName>
</protein>
<dbReference type="PANTHER" id="PTHR43174:SF1">
    <property type="entry name" value="UDP-N-ACETYLGLUCOSAMINE 2-EPIMERASE"/>
    <property type="match status" value="1"/>
</dbReference>
<keyword evidence="1" id="KW-0413">Isomerase</keyword>